<evidence type="ECO:0000256" key="2">
    <source>
        <dbReference type="ARBA" id="ARBA00023285"/>
    </source>
</evidence>
<keyword evidence="2" id="KW-0170">Cobalt</keyword>
<dbReference type="InterPro" id="IPR036724">
    <property type="entry name" value="Cobalamin-bd_sf"/>
</dbReference>
<sequence>MTTSKEQLLKRLSDGVVEMEEEQVIEACEEFVEAKYPAFDGIMEGLVDGMNRASQLYEDEEYFVTDVLLCSDAMYEGLSILRPHLPKEEEGSSKPKAVIGVVEGDTHDIGKNLVKIMLETAGFEMIDLGRDVSLQSFVEKAKEVDASLVCMSTLMTTTMAGMGKVIELLKEAGIREQVKVIIGGGPISQKFADTIGADGYSSNAVEAVKLAKRLLNIA</sequence>
<dbReference type="Gene3D" id="3.40.50.280">
    <property type="entry name" value="Cobalamin-binding domain"/>
    <property type="match status" value="1"/>
</dbReference>
<dbReference type="PANTHER" id="PTHR45833:SF1">
    <property type="entry name" value="METHIONINE SYNTHASE"/>
    <property type="match status" value="1"/>
</dbReference>
<organism evidence="5 6">
    <name type="scientific">Clostridium punense</name>
    <dbReference type="NCBI Taxonomy" id="1054297"/>
    <lineage>
        <taxon>Bacteria</taxon>
        <taxon>Bacillati</taxon>
        <taxon>Bacillota</taxon>
        <taxon>Clostridia</taxon>
        <taxon>Eubacteriales</taxon>
        <taxon>Clostridiaceae</taxon>
        <taxon>Clostridium</taxon>
    </lineage>
</organism>
<dbReference type="PROSITE" id="PS51337">
    <property type="entry name" value="B12_BINDING_NTER"/>
    <property type="match status" value="1"/>
</dbReference>
<name>A0ABS4K053_9CLOT</name>
<dbReference type="CDD" id="cd02070">
    <property type="entry name" value="corrinoid_protein_B12-BD"/>
    <property type="match status" value="1"/>
</dbReference>
<dbReference type="Gene3D" id="1.10.1240.10">
    <property type="entry name" value="Methionine synthase domain"/>
    <property type="match status" value="1"/>
</dbReference>
<keyword evidence="5" id="KW-0808">Transferase</keyword>
<keyword evidence="5" id="KW-0489">Methyltransferase</keyword>
<gene>
    <name evidence="5" type="ORF">J2Z44_000415</name>
</gene>
<evidence type="ECO:0000313" key="5">
    <source>
        <dbReference type="EMBL" id="MBP2020631.1"/>
    </source>
</evidence>
<dbReference type="SUPFAM" id="SSF52242">
    <property type="entry name" value="Cobalamin (vitamin B12)-binding domain"/>
    <property type="match status" value="1"/>
</dbReference>
<dbReference type="RefSeq" id="WP_021285051.1">
    <property type="nucleotide sequence ID" value="NZ_JAGGLL010000002.1"/>
</dbReference>
<evidence type="ECO:0000259" key="4">
    <source>
        <dbReference type="PROSITE" id="PS51337"/>
    </source>
</evidence>
<dbReference type="InterPro" id="IPR050554">
    <property type="entry name" value="Met_Synthase/Corrinoid"/>
</dbReference>
<dbReference type="Pfam" id="PF02607">
    <property type="entry name" value="B12-binding_2"/>
    <property type="match status" value="1"/>
</dbReference>
<evidence type="ECO:0000313" key="6">
    <source>
        <dbReference type="Proteomes" id="UP001519308"/>
    </source>
</evidence>
<accession>A0ABS4K053</accession>
<dbReference type="InterPro" id="IPR006158">
    <property type="entry name" value="Cobalamin-bd"/>
</dbReference>
<dbReference type="SMART" id="SM01018">
    <property type="entry name" value="B12-binding_2"/>
    <property type="match status" value="1"/>
</dbReference>
<feature type="domain" description="B12-binding" evidence="3">
    <location>
        <begin position="94"/>
        <end position="218"/>
    </location>
</feature>
<reference evidence="5 6" key="1">
    <citation type="submission" date="2021-03" db="EMBL/GenBank/DDBJ databases">
        <title>Genomic Encyclopedia of Type Strains, Phase IV (KMG-IV): sequencing the most valuable type-strain genomes for metagenomic binning, comparative biology and taxonomic classification.</title>
        <authorList>
            <person name="Goeker M."/>
        </authorList>
    </citation>
    <scope>NUCLEOTIDE SEQUENCE [LARGE SCALE GENOMIC DNA]</scope>
    <source>
        <strain evidence="5 6">DSM 28650</strain>
    </source>
</reference>
<feature type="domain" description="B12-binding N-terminal" evidence="4">
    <location>
        <begin position="1"/>
        <end position="93"/>
    </location>
</feature>
<dbReference type="Proteomes" id="UP001519308">
    <property type="component" value="Unassembled WGS sequence"/>
</dbReference>
<evidence type="ECO:0000259" key="3">
    <source>
        <dbReference type="PROSITE" id="PS51332"/>
    </source>
</evidence>
<dbReference type="GO" id="GO:0032259">
    <property type="term" value="P:methylation"/>
    <property type="evidence" value="ECO:0007669"/>
    <property type="project" value="UniProtKB-KW"/>
</dbReference>
<dbReference type="InterPro" id="IPR003759">
    <property type="entry name" value="Cbl-bd_cap"/>
</dbReference>
<comment type="caution">
    <text evidence="5">The sequence shown here is derived from an EMBL/GenBank/DDBJ whole genome shotgun (WGS) entry which is preliminary data.</text>
</comment>
<keyword evidence="1" id="KW-0479">Metal-binding</keyword>
<evidence type="ECO:0000256" key="1">
    <source>
        <dbReference type="ARBA" id="ARBA00022723"/>
    </source>
</evidence>
<proteinExistence type="predicted"/>
<dbReference type="PANTHER" id="PTHR45833">
    <property type="entry name" value="METHIONINE SYNTHASE"/>
    <property type="match status" value="1"/>
</dbReference>
<keyword evidence="6" id="KW-1185">Reference proteome</keyword>
<dbReference type="SUPFAM" id="SSF47644">
    <property type="entry name" value="Methionine synthase domain"/>
    <property type="match status" value="1"/>
</dbReference>
<dbReference type="PROSITE" id="PS51332">
    <property type="entry name" value="B12_BINDING"/>
    <property type="match status" value="1"/>
</dbReference>
<dbReference type="Pfam" id="PF02310">
    <property type="entry name" value="B12-binding"/>
    <property type="match status" value="1"/>
</dbReference>
<dbReference type="InterPro" id="IPR036594">
    <property type="entry name" value="Meth_synthase_dom"/>
</dbReference>
<protein>
    <submittedName>
        <fullName evidence="5">Corrinoid protein of di/trimethylamine methyltransferase</fullName>
    </submittedName>
</protein>
<dbReference type="EMBL" id="JAGGLL010000002">
    <property type="protein sequence ID" value="MBP2020631.1"/>
    <property type="molecule type" value="Genomic_DNA"/>
</dbReference>
<dbReference type="GO" id="GO:0008168">
    <property type="term" value="F:methyltransferase activity"/>
    <property type="evidence" value="ECO:0007669"/>
    <property type="project" value="UniProtKB-KW"/>
</dbReference>